<evidence type="ECO:0000313" key="4">
    <source>
        <dbReference type="Proteomes" id="UP000238217"/>
    </source>
</evidence>
<evidence type="ECO:0000256" key="2">
    <source>
        <dbReference type="SAM" id="Phobius"/>
    </source>
</evidence>
<dbReference type="AlphaFoldDB" id="A0A2T0YT66"/>
<sequence length="53" mass="5340">MPFGAIAGMVFLDNVALGAGLGLAVGLAIATGFRRDSKKTDDENPEGTDQSGS</sequence>
<keyword evidence="2" id="KW-1133">Transmembrane helix</keyword>
<proteinExistence type="predicted"/>
<keyword evidence="4" id="KW-1185">Reference proteome</keyword>
<dbReference type="Proteomes" id="UP000238217">
    <property type="component" value="Unassembled WGS sequence"/>
</dbReference>
<comment type="caution">
    <text evidence="3">The sequence shown here is derived from an EMBL/GenBank/DDBJ whole genome shotgun (WGS) entry which is preliminary data.</text>
</comment>
<name>A0A2T0YT66_9MICC</name>
<protein>
    <submittedName>
        <fullName evidence="3">Uncharacterized protein</fullName>
    </submittedName>
</protein>
<keyword evidence="2" id="KW-0472">Membrane</keyword>
<dbReference type="EMBL" id="PVTY01000001">
    <property type="protein sequence ID" value="PRZ18979.1"/>
    <property type="molecule type" value="Genomic_DNA"/>
</dbReference>
<evidence type="ECO:0000256" key="1">
    <source>
        <dbReference type="SAM" id="MobiDB-lite"/>
    </source>
</evidence>
<feature type="transmembrane region" description="Helical" evidence="2">
    <location>
        <begin position="6"/>
        <end position="30"/>
    </location>
</feature>
<gene>
    <name evidence="3" type="ORF">BCL67_101290</name>
</gene>
<accession>A0A2T0YT66</accession>
<reference evidence="3 4" key="1">
    <citation type="submission" date="2018-03" db="EMBL/GenBank/DDBJ databases">
        <title>Comparative analysis of microorganisms from saline springs in Andes Mountain Range, Colombia.</title>
        <authorList>
            <person name="Rubin E."/>
        </authorList>
    </citation>
    <scope>NUCLEOTIDE SEQUENCE [LARGE SCALE GENOMIC DNA]</scope>
    <source>
        <strain evidence="3 4">CG 35</strain>
    </source>
</reference>
<organism evidence="3 4">
    <name type="scientific">Nesterenkonia sandarakina</name>
    <dbReference type="NCBI Taxonomy" id="272918"/>
    <lineage>
        <taxon>Bacteria</taxon>
        <taxon>Bacillati</taxon>
        <taxon>Actinomycetota</taxon>
        <taxon>Actinomycetes</taxon>
        <taxon>Micrococcales</taxon>
        <taxon>Micrococcaceae</taxon>
        <taxon>Nesterenkonia</taxon>
    </lineage>
</organism>
<dbReference type="RefSeq" id="WP_181255839.1">
    <property type="nucleotide sequence ID" value="NZ_PVTY01000001.1"/>
</dbReference>
<feature type="region of interest" description="Disordered" evidence="1">
    <location>
        <begin position="34"/>
        <end position="53"/>
    </location>
</feature>
<keyword evidence="2" id="KW-0812">Transmembrane</keyword>
<evidence type="ECO:0000313" key="3">
    <source>
        <dbReference type="EMBL" id="PRZ18979.1"/>
    </source>
</evidence>